<dbReference type="OrthoDB" id="1869436at2759"/>
<accession>A0A7J7KWI7</accession>
<comment type="caution">
    <text evidence="3">The sequence shown here is derived from an EMBL/GenBank/DDBJ whole genome shotgun (WGS) entry which is preliminary data.</text>
</comment>
<feature type="transmembrane region" description="Helical" evidence="1">
    <location>
        <begin position="496"/>
        <end position="513"/>
    </location>
</feature>
<dbReference type="Pfam" id="PF13963">
    <property type="entry name" value="Transpos_assoc"/>
    <property type="match status" value="1"/>
</dbReference>
<feature type="transmembrane region" description="Helical" evidence="1">
    <location>
        <begin position="468"/>
        <end position="489"/>
    </location>
</feature>
<dbReference type="PANTHER" id="PTHR33144:SF25">
    <property type="entry name" value="DUF4216 DOMAIN-CONTAINING PROTEIN"/>
    <property type="match status" value="1"/>
</dbReference>
<feature type="domain" description="Transposase-associated" evidence="2">
    <location>
        <begin position="8"/>
        <end position="78"/>
    </location>
</feature>
<name>A0A7J7KWI7_9MAGN</name>
<organism evidence="3 4">
    <name type="scientific">Kingdonia uniflora</name>
    <dbReference type="NCBI Taxonomy" id="39325"/>
    <lineage>
        <taxon>Eukaryota</taxon>
        <taxon>Viridiplantae</taxon>
        <taxon>Streptophyta</taxon>
        <taxon>Embryophyta</taxon>
        <taxon>Tracheophyta</taxon>
        <taxon>Spermatophyta</taxon>
        <taxon>Magnoliopsida</taxon>
        <taxon>Ranunculales</taxon>
        <taxon>Circaeasteraceae</taxon>
        <taxon>Kingdonia</taxon>
    </lineage>
</organism>
<evidence type="ECO:0000259" key="2">
    <source>
        <dbReference type="Pfam" id="PF13963"/>
    </source>
</evidence>
<gene>
    <name evidence="3" type="ORF">GIB67_002131</name>
</gene>
<evidence type="ECO:0000256" key="1">
    <source>
        <dbReference type="SAM" id="Phobius"/>
    </source>
</evidence>
<keyword evidence="1" id="KW-0472">Membrane</keyword>
<sequence length="514" mass="59215">MSSSFPNKDWMQGEKMSHEFLGGVFSLIVFAQSQLNVDSFSYPCVKCLNKCRKITPTTIFDDLIMNGIDKSYITWYLHEDPFEDDDAIVKPHVTSSNPVTEDVPRMLHLGDDTFMCVKSEDIDPSTNDVSFDDVNGQEQPNLENEDMSTLKRLAIGHDFNVVSYKSYRANGYVFCTKESESSMTIQDSGVTMKAVTSLVSSKKDLNPKEEETTYYGFVKEILELNYYDFMQRVFYCDWVKVEDKVNGCITETRMMISFDENAQPIGKNGANFSSKVGLAVKTYYSIFHEFWKHVSDDSKNIVWKTIKDEFNVPGHMKAKVLKRANKLWVENESTLQKKYYDKYNTDEERKKIVPKGVRIEDWDKFVDLQWKPIVIAHRKRGKNKRKAMKIPHTTGRRGTGRTTENMKVLVSESVIAGDFDASMFKVTVDDVNFEVDNNTSFTDPAFDYLYNVKIGSTISWPKAFTHFIKWWCTGYSIVLFFFSSVAIYVSWFDCGFLVYGNGYYLVLVVMQPLG</sequence>
<dbReference type="EMBL" id="JACGCM010002827">
    <property type="protein sequence ID" value="KAF6134730.1"/>
    <property type="molecule type" value="Genomic_DNA"/>
</dbReference>
<dbReference type="Proteomes" id="UP000541444">
    <property type="component" value="Unassembled WGS sequence"/>
</dbReference>
<keyword evidence="1" id="KW-0812">Transmembrane</keyword>
<proteinExistence type="predicted"/>
<dbReference type="AlphaFoldDB" id="A0A7J7KWI7"/>
<dbReference type="InterPro" id="IPR029480">
    <property type="entry name" value="Transpos_assoc"/>
</dbReference>
<protein>
    <recommendedName>
        <fullName evidence="2">Transposase-associated domain-containing protein</fullName>
    </recommendedName>
</protein>
<keyword evidence="1" id="KW-1133">Transmembrane helix</keyword>
<dbReference type="PANTHER" id="PTHR33144">
    <property type="entry name" value="OS10G0409366 PROTEIN-RELATED"/>
    <property type="match status" value="1"/>
</dbReference>
<reference evidence="3 4" key="1">
    <citation type="journal article" date="2020" name="IScience">
        <title>Genome Sequencing of the Endangered Kingdonia uniflora (Circaeasteraceae, Ranunculales) Reveals Potential Mechanisms of Evolutionary Specialization.</title>
        <authorList>
            <person name="Sun Y."/>
            <person name="Deng T."/>
            <person name="Zhang A."/>
            <person name="Moore M.J."/>
            <person name="Landis J.B."/>
            <person name="Lin N."/>
            <person name="Zhang H."/>
            <person name="Zhang X."/>
            <person name="Huang J."/>
            <person name="Zhang X."/>
            <person name="Sun H."/>
            <person name="Wang H."/>
        </authorList>
    </citation>
    <scope>NUCLEOTIDE SEQUENCE [LARGE SCALE GENOMIC DNA]</scope>
    <source>
        <strain evidence="3">TB1705</strain>
        <tissue evidence="3">Leaf</tissue>
    </source>
</reference>
<keyword evidence="4" id="KW-1185">Reference proteome</keyword>
<evidence type="ECO:0000313" key="3">
    <source>
        <dbReference type="EMBL" id="KAF6134730.1"/>
    </source>
</evidence>
<evidence type="ECO:0000313" key="4">
    <source>
        <dbReference type="Proteomes" id="UP000541444"/>
    </source>
</evidence>